<keyword evidence="5" id="KW-1185">Reference proteome</keyword>
<dbReference type="PROSITE" id="PS50294">
    <property type="entry name" value="WD_REPEATS_REGION"/>
    <property type="match status" value="2"/>
</dbReference>
<keyword evidence="2" id="KW-0677">Repeat</keyword>
<dbReference type="SUPFAM" id="SSF50978">
    <property type="entry name" value="WD40 repeat-like"/>
    <property type="match status" value="1"/>
</dbReference>
<organism evidence="4 5">
    <name type="scientific">Nephila pilipes</name>
    <name type="common">Giant wood spider</name>
    <name type="synonym">Nephila maculata</name>
    <dbReference type="NCBI Taxonomy" id="299642"/>
    <lineage>
        <taxon>Eukaryota</taxon>
        <taxon>Metazoa</taxon>
        <taxon>Ecdysozoa</taxon>
        <taxon>Arthropoda</taxon>
        <taxon>Chelicerata</taxon>
        <taxon>Arachnida</taxon>
        <taxon>Araneae</taxon>
        <taxon>Araneomorphae</taxon>
        <taxon>Entelegynae</taxon>
        <taxon>Araneoidea</taxon>
        <taxon>Nephilidae</taxon>
        <taxon>Nephila</taxon>
    </lineage>
</organism>
<evidence type="ECO:0000256" key="1">
    <source>
        <dbReference type="ARBA" id="ARBA00022574"/>
    </source>
</evidence>
<dbReference type="InterPro" id="IPR019775">
    <property type="entry name" value="WD40_repeat_CS"/>
</dbReference>
<feature type="repeat" description="WD" evidence="3">
    <location>
        <begin position="247"/>
        <end position="288"/>
    </location>
</feature>
<reference evidence="4" key="1">
    <citation type="submission" date="2020-08" db="EMBL/GenBank/DDBJ databases">
        <title>Multicomponent nature underlies the extraordinary mechanical properties of spider dragline silk.</title>
        <authorList>
            <person name="Kono N."/>
            <person name="Nakamura H."/>
            <person name="Mori M."/>
            <person name="Yoshida Y."/>
            <person name="Ohtoshi R."/>
            <person name="Malay A.D."/>
            <person name="Moran D.A.P."/>
            <person name="Tomita M."/>
            <person name="Numata K."/>
            <person name="Arakawa K."/>
        </authorList>
    </citation>
    <scope>NUCLEOTIDE SEQUENCE</scope>
</reference>
<dbReference type="EMBL" id="BMAW01069228">
    <property type="protein sequence ID" value="GFT68039.1"/>
    <property type="molecule type" value="Genomic_DNA"/>
</dbReference>
<comment type="caution">
    <text evidence="4">The sequence shown here is derived from an EMBL/GenBank/DDBJ whole genome shotgun (WGS) entry which is preliminary data.</text>
</comment>
<dbReference type="PANTHER" id="PTHR19879:SF1">
    <property type="entry name" value="CANNONBALL-RELATED"/>
    <property type="match status" value="1"/>
</dbReference>
<dbReference type="GO" id="GO:0016251">
    <property type="term" value="F:RNA polymerase II general transcription initiation factor activity"/>
    <property type="evidence" value="ECO:0007669"/>
    <property type="project" value="TreeGrafter"/>
</dbReference>
<dbReference type="AlphaFoldDB" id="A0A8X6U185"/>
<dbReference type="SMART" id="SM00320">
    <property type="entry name" value="WD40"/>
    <property type="match status" value="6"/>
</dbReference>
<evidence type="ECO:0000256" key="3">
    <source>
        <dbReference type="PROSITE-ProRule" id="PRU00221"/>
    </source>
</evidence>
<dbReference type="OrthoDB" id="6437584at2759"/>
<keyword evidence="1 3" id="KW-0853">WD repeat</keyword>
<protein>
    <submittedName>
        <fullName evidence="4">WD_REPEATS_REGION domain-containing protein</fullName>
    </submittedName>
</protein>
<evidence type="ECO:0000313" key="5">
    <source>
        <dbReference type="Proteomes" id="UP000887013"/>
    </source>
</evidence>
<evidence type="ECO:0000313" key="4">
    <source>
        <dbReference type="EMBL" id="GFT68039.1"/>
    </source>
</evidence>
<proteinExistence type="predicted"/>
<dbReference type="InterPro" id="IPR036322">
    <property type="entry name" value="WD40_repeat_dom_sf"/>
</dbReference>
<feature type="repeat" description="WD" evidence="3">
    <location>
        <begin position="118"/>
        <end position="159"/>
    </location>
</feature>
<sequence>IYEAKTEHEMDQNEDEENLMLVENSPIQSGNDTMAQAKQMKDMENMSLLELKDYFINKGQKKKSCHFITITSKKSVISAADASDQYVVCGFENSLIWVWNISNQWIGGFIKFNKRFTFVGHKSIVSCVAIDSKLKRLISGSGDKTVRIWDLLRGTCLSVHTWHSKAVYNVCCSPDSKCILSASENSTVVLYWYDEFFPMRVYTHDEKVEIPINVVQFHPNSTIFAIVAANKITLWRTDNNTTPVRLFTDHDEKVNTVSFSPCGQFLAAGDDCGWIFVWDIQKGEPVQRFLLDASGVKCLSYDKNGTILAVVSFGVSWGFYNPFSPKNNNILSWDPTQTAVISVHFTESNRLLIIGN</sequence>
<dbReference type="Gene3D" id="2.130.10.10">
    <property type="entry name" value="YVTN repeat-like/Quinoprotein amine dehydrogenase"/>
    <property type="match status" value="2"/>
</dbReference>
<dbReference type="InterPro" id="IPR001680">
    <property type="entry name" value="WD40_rpt"/>
</dbReference>
<dbReference type="GO" id="GO:0006367">
    <property type="term" value="P:transcription initiation at RNA polymerase II promoter"/>
    <property type="evidence" value="ECO:0007669"/>
    <property type="project" value="TreeGrafter"/>
</dbReference>
<dbReference type="PROSITE" id="PS00678">
    <property type="entry name" value="WD_REPEATS_1"/>
    <property type="match status" value="1"/>
</dbReference>
<evidence type="ECO:0000256" key="2">
    <source>
        <dbReference type="ARBA" id="ARBA00022737"/>
    </source>
</evidence>
<name>A0A8X6U185_NEPPI</name>
<dbReference type="GO" id="GO:0005669">
    <property type="term" value="C:transcription factor TFIID complex"/>
    <property type="evidence" value="ECO:0007669"/>
    <property type="project" value="TreeGrafter"/>
</dbReference>
<dbReference type="PROSITE" id="PS50082">
    <property type="entry name" value="WD_REPEATS_2"/>
    <property type="match status" value="2"/>
</dbReference>
<accession>A0A8X6U185</accession>
<gene>
    <name evidence="4" type="primary">AVEN_270414_2</name>
    <name evidence="4" type="ORF">NPIL_634321</name>
</gene>
<dbReference type="Proteomes" id="UP000887013">
    <property type="component" value="Unassembled WGS sequence"/>
</dbReference>
<feature type="non-terminal residue" evidence="4">
    <location>
        <position position="1"/>
    </location>
</feature>
<dbReference type="Pfam" id="PF00400">
    <property type="entry name" value="WD40"/>
    <property type="match status" value="3"/>
</dbReference>
<dbReference type="InterPro" id="IPR015943">
    <property type="entry name" value="WD40/YVTN_repeat-like_dom_sf"/>
</dbReference>
<dbReference type="PANTHER" id="PTHR19879">
    <property type="entry name" value="TRANSCRIPTION INITIATION FACTOR TFIID"/>
    <property type="match status" value="1"/>
</dbReference>